<sequence>MTQSLLFALGGLALFLLALHAFLTRRHLVRRVIALNVMAGGIFLFFGAMAARGEATDPVPQALVITGIVVSLATTALALALTLRLYRATGCIELEAAAAAAEREQKQG</sequence>
<dbReference type="InterPro" id="IPR050601">
    <property type="entry name" value="CPA3_antiporter_subunitC"/>
</dbReference>
<reference evidence="8 9" key="1">
    <citation type="submission" date="2023-03" db="EMBL/GenBank/DDBJ databases">
        <title>Fodinicurvata sp. CAU 1616 isolated from sea sendiment.</title>
        <authorList>
            <person name="Kim W."/>
        </authorList>
    </citation>
    <scope>NUCLEOTIDE SEQUENCE [LARGE SCALE GENOMIC DNA]</scope>
    <source>
        <strain evidence="8 9">CAU 1616</strain>
    </source>
</reference>
<evidence type="ECO:0000256" key="1">
    <source>
        <dbReference type="ARBA" id="ARBA00004651"/>
    </source>
</evidence>
<dbReference type="GO" id="GO:0050136">
    <property type="term" value="F:NADH dehydrogenase (quinone) (non-electrogenic) activity"/>
    <property type="evidence" value="ECO:0007669"/>
    <property type="project" value="UniProtKB-EC"/>
</dbReference>
<evidence type="ECO:0000256" key="7">
    <source>
        <dbReference type="SAM" id="Phobius"/>
    </source>
</evidence>
<evidence type="ECO:0000256" key="6">
    <source>
        <dbReference type="ARBA" id="ARBA00023136"/>
    </source>
</evidence>
<name>A0ABT5YIA7_9PROT</name>
<dbReference type="RefSeq" id="WP_275819131.1">
    <property type="nucleotide sequence ID" value="NZ_JARHUD010000001.1"/>
</dbReference>
<keyword evidence="3" id="KW-1003">Cell membrane</keyword>
<evidence type="ECO:0000256" key="2">
    <source>
        <dbReference type="ARBA" id="ARBA00010388"/>
    </source>
</evidence>
<dbReference type="Proteomes" id="UP001215503">
    <property type="component" value="Unassembled WGS sequence"/>
</dbReference>
<evidence type="ECO:0000313" key="8">
    <source>
        <dbReference type="EMBL" id="MDF2094540.1"/>
    </source>
</evidence>
<comment type="similarity">
    <text evidence="2">Belongs to the CPA3 antiporters (TC 2.A.63) subunit C family.</text>
</comment>
<feature type="transmembrane region" description="Helical" evidence="7">
    <location>
        <begin position="32"/>
        <end position="51"/>
    </location>
</feature>
<feature type="transmembrane region" description="Helical" evidence="7">
    <location>
        <begin position="6"/>
        <end position="23"/>
    </location>
</feature>
<dbReference type="InterPro" id="IPR039428">
    <property type="entry name" value="NUOK/Mnh_C1-like"/>
</dbReference>
<gene>
    <name evidence="8" type="ORF">P2G67_00960</name>
</gene>
<protein>
    <submittedName>
        <fullName evidence="8">NADH-quinone oxidoreductase subunit K</fullName>
        <ecNumber evidence="8">1.6.5.9</ecNumber>
    </submittedName>
</protein>
<dbReference type="EC" id="1.6.5.9" evidence="8"/>
<dbReference type="Gene3D" id="1.10.287.3510">
    <property type="match status" value="1"/>
</dbReference>
<dbReference type="Pfam" id="PF00420">
    <property type="entry name" value="Oxidored_q2"/>
    <property type="match status" value="1"/>
</dbReference>
<evidence type="ECO:0000256" key="3">
    <source>
        <dbReference type="ARBA" id="ARBA00022475"/>
    </source>
</evidence>
<keyword evidence="5 7" id="KW-1133">Transmembrane helix</keyword>
<keyword evidence="6 7" id="KW-0472">Membrane</keyword>
<comment type="subcellular location">
    <subcellularLocation>
        <location evidence="1">Cell membrane</location>
        <topology evidence="1">Multi-pass membrane protein</topology>
    </subcellularLocation>
</comment>
<keyword evidence="4 7" id="KW-0812">Transmembrane</keyword>
<evidence type="ECO:0000256" key="5">
    <source>
        <dbReference type="ARBA" id="ARBA00022989"/>
    </source>
</evidence>
<proteinExistence type="inferred from homology"/>
<accession>A0ABT5YIA7</accession>
<dbReference type="PANTHER" id="PTHR34583">
    <property type="entry name" value="ANTIPORTER SUBUNIT MNHC2-RELATED"/>
    <property type="match status" value="1"/>
</dbReference>
<organism evidence="8 9">
    <name type="scientific">Aquibaculum arenosum</name>
    <dbReference type="NCBI Taxonomy" id="3032591"/>
    <lineage>
        <taxon>Bacteria</taxon>
        <taxon>Pseudomonadati</taxon>
        <taxon>Pseudomonadota</taxon>
        <taxon>Alphaproteobacteria</taxon>
        <taxon>Rhodospirillales</taxon>
        <taxon>Rhodovibrionaceae</taxon>
        <taxon>Aquibaculum</taxon>
    </lineage>
</organism>
<feature type="transmembrane region" description="Helical" evidence="7">
    <location>
        <begin position="63"/>
        <end position="83"/>
    </location>
</feature>
<keyword evidence="9" id="KW-1185">Reference proteome</keyword>
<dbReference type="EMBL" id="JARHUD010000001">
    <property type="protein sequence ID" value="MDF2094540.1"/>
    <property type="molecule type" value="Genomic_DNA"/>
</dbReference>
<dbReference type="PANTHER" id="PTHR34583:SF2">
    <property type="entry name" value="ANTIPORTER SUBUNIT MNHC2-RELATED"/>
    <property type="match status" value="1"/>
</dbReference>
<keyword evidence="8" id="KW-0560">Oxidoreductase</keyword>
<evidence type="ECO:0000256" key="4">
    <source>
        <dbReference type="ARBA" id="ARBA00022692"/>
    </source>
</evidence>
<comment type="caution">
    <text evidence="8">The sequence shown here is derived from an EMBL/GenBank/DDBJ whole genome shotgun (WGS) entry which is preliminary data.</text>
</comment>
<evidence type="ECO:0000313" key="9">
    <source>
        <dbReference type="Proteomes" id="UP001215503"/>
    </source>
</evidence>